<dbReference type="InterPro" id="IPR037464">
    <property type="entry name" value="Taspase1"/>
</dbReference>
<dbReference type="EMBL" id="CP042195">
    <property type="protein sequence ID" value="QDS74415.1"/>
    <property type="molecule type" value="Genomic_DNA"/>
</dbReference>
<evidence type="ECO:0000313" key="4">
    <source>
        <dbReference type="EMBL" id="QDS74415.1"/>
    </source>
</evidence>
<feature type="compositionally biased region" description="Basic and acidic residues" evidence="3">
    <location>
        <begin position="335"/>
        <end position="344"/>
    </location>
</feature>
<sequence>MKNSRSTETPAIFVHAGAGFHSTANEHVHLQACNDACQAAMQILLGGGSAVDAVEMAIKILEDREITNAGYGSNLSMDGVVECDALVVDHLGRSGGVGAIAQVKNPISVARKVLDHSDKQLTLRRVPPNLLVGQGASDFAYDNGIPILPYDVLVSPAARERWLRWRYDLKAVERKHQKHGDKQKELSSKEFHAMINAIPEPLAQVSKVNSEREKHTRRLEKRSPLSQSISSTPSTASKASLSTRYSSSPASALSQDRASDMSMISDSDDEPQPRRGSIHESSTNALINSSQSIPTLLTLSKTDVLETTAPSIEHDSDQMDIDTDELFWTMRRSKATRDGSHDDINDNDQDEGSGNSRSSSSTLQLPSLSPSPPPNTPSGYDALLHAANVPIPPTPSDRGPSPMYSTPLNRVKESSPLPPAPNFADLLSNDGTEKHPDEDWITDTVGAIAVDRFGRMACGASSGGIGMKYRGRVGPAALVGVGGAVVPVHPEDSNKTCVSAVTSGTGEHMGTTLAASLCAERLYTGMRKRQDGGLEEAQDDEVLNTFIQRDFMAHPSVKNSHSVGAIGVLSVKKDKDGMYLYFAHNTDSFALASMGADDAVPQCTMSRSSGNGSIAQGGRSIRLPRRKKARGD</sequence>
<feature type="compositionally biased region" description="Basic residues" evidence="3">
    <location>
        <begin position="622"/>
        <end position="632"/>
    </location>
</feature>
<evidence type="ECO:0000256" key="3">
    <source>
        <dbReference type="SAM" id="MobiDB-lite"/>
    </source>
</evidence>
<feature type="region of interest" description="Disordered" evidence="3">
    <location>
        <begin position="606"/>
        <end position="632"/>
    </location>
</feature>
<dbReference type="Proteomes" id="UP000316270">
    <property type="component" value="Chromosome 11"/>
</dbReference>
<feature type="region of interest" description="Disordered" evidence="3">
    <location>
        <begin position="335"/>
        <end position="419"/>
    </location>
</feature>
<protein>
    <recommendedName>
        <fullName evidence="6">N-terminal nucleophile aminohydrolase</fullName>
    </recommendedName>
</protein>
<dbReference type="GO" id="GO:0005737">
    <property type="term" value="C:cytoplasm"/>
    <property type="evidence" value="ECO:0007669"/>
    <property type="project" value="TreeGrafter"/>
</dbReference>
<dbReference type="PANTHER" id="PTHR10188:SF8">
    <property type="entry name" value="THREONINE ASPARTASE 1"/>
    <property type="match status" value="1"/>
</dbReference>
<dbReference type="Pfam" id="PF01112">
    <property type="entry name" value="Asparaginase_2"/>
    <property type="match status" value="2"/>
</dbReference>
<feature type="compositionally biased region" description="Polar residues" evidence="3">
    <location>
        <begin position="243"/>
        <end position="256"/>
    </location>
</feature>
<evidence type="ECO:0000313" key="5">
    <source>
        <dbReference type="Proteomes" id="UP000316270"/>
    </source>
</evidence>
<feature type="region of interest" description="Disordered" evidence="3">
    <location>
        <begin position="202"/>
        <end position="289"/>
    </location>
</feature>
<feature type="compositionally biased region" description="Polar residues" evidence="3">
    <location>
        <begin position="279"/>
        <end position="289"/>
    </location>
</feature>
<gene>
    <name evidence="4" type="ORF">FKW77_005890</name>
</gene>
<dbReference type="FunFam" id="3.60.20.30:FF:000007">
    <property type="entry name" value="Similar to threonine aspartase"/>
    <property type="match status" value="1"/>
</dbReference>
<dbReference type="OrthoDB" id="77601at2759"/>
<evidence type="ECO:0000256" key="2">
    <source>
        <dbReference type="PIRSR" id="PIRSR600246-3"/>
    </source>
</evidence>
<dbReference type="SUPFAM" id="SSF56235">
    <property type="entry name" value="N-terminal nucleophile aminohydrolases (Ntn hydrolases)"/>
    <property type="match status" value="1"/>
</dbReference>
<dbReference type="GO" id="GO:0051604">
    <property type="term" value="P:protein maturation"/>
    <property type="evidence" value="ECO:0007669"/>
    <property type="project" value="TreeGrafter"/>
</dbReference>
<organism evidence="4 5">
    <name type="scientific">Venturia effusa</name>
    <dbReference type="NCBI Taxonomy" id="50376"/>
    <lineage>
        <taxon>Eukaryota</taxon>
        <taxon>Fungi</taxon>
        <taxon>Dikarya</taxon>
        <taxon>Ascomycota</taxon>
        <taxon>Pezizomycotina</taxon>
        <taxon>Dothideomycetes</taxon>
        <taxon>Pleosporomycetidae</taxon>
        <taxon>Venturiales</taxon>
        <taxon>Venturiaceae</taxon>
        <taxon>Venturia</taxon>
    </lineage>
</organism>
<dbReference type="InterPro" id="IPR000246">
    <property type="entry name" value="Peptidase_T2"/>
</dbReference>
<name>A0A517LFJ6_9PEZI</name>
<feature type="site" description="Cleavage; by autolysis" evidence="2">
    <location>
        <begin position="443"/>
        <end position="444"/>
    </location>
</feature>
<dbReference type="AlphaFoldDB" id="A0A517LFJ6"/>
<reference evidence="4 5" key="1">
    <citation type="submission" date="2019-07" db="EMBL/GenBank/DDBJ databases">
        <title>Finished genome of Venturia effusa.</title>
        <authorList>
            <person name="Young C.A."/>
            <person name="Cox M.P."/>
            <person name="Ganley A.R.D."/>
            <person name="David W.J."/>
        </authorList>
    </citation>
    <scope>NUCLEOTIDE SEQUENCE [LARGE SCALE GENOMIC DNA]</scope>
    <source>
        <strain evidence="5">albino</strain>
    </source>
</reference>
<accession>A0A517LFJ6</accession>
<keyword evidence="5" id="KW-1185">Reference proteome</keyword>
<evidence type="ECO:0008006" key="6">
    <source>
        <dbReference type="Google" id="ProtNLM"/>
    </source>
</evidence>
<feature type="compositionally biased region" description="Low complexity" evidence="3">
    <location>
        <begin position="352"/>
        <end position="368"/>
    </location>
</feature>
<dbReference type="InterPro" id="IPR029055">
    <property type="entry name" value="Ntn_hydrolases_N"/>
</dbReference>
<evidence type="ECO:0000256" key="1">
    <source>
        <dbReference type="PIRSR" id="PIRSR600246-1"/>
    </source>
</evidence>
<dbReference type="GO" id="GO:0004298">
    <property type="term" value="F:threonine-type endopeptidase activity"/>
    <property type="evidence" value="ECO:0007669"/>
    <property type="project" value="InterPro"/>
</dbReference>
<feature type="compositionally biased region" description="Low complexity" evidence="3">
    <location>
        <begin position="224"/>
        <end position="242"/>
    </location>
</feature>
<proteinExistence type="predicted"/>
<dbReference type="PANTHER" id="PTHR10188">
    <property type="entry name" value="L-ASPARAGINASE"/>
    <property type="match status" value="1"/>
</dbReference>
<dbReference type="STRING" id="50376.A0A517LFJ6"/>
<feature type="active site" description="Nucleophile" evidence="1">
    <location>
        <position position="444"/>
    </location>
</feature>
<dbReference type="Gene3D" id="3.60.20.30">
    <property type="entry name" value="(Glycosyl)asparaginase"/>
    <property type="match status" value="1"/>
</dbReference>
<dbReference type="CDD" id="cd04514">
    <property type="entry name" value="Taspase1_like"/>
    <property type="match status" value="2"/>
</dbReference>